<sequence length="168" mass="18854">MAERKPYEILREVADVFDDTVPNLYRMLARSTVALDAFVYFEQTLERHGCLARDEQAVVALEVAMHNKCNYCRGVMTKEARACGVDDSSIEAVLHGFEPDHPRHRLLVAATRRLVAESGCLGQAEVALLKERGLAFEELLEIIAVVAAFTLATYANNLARTRIDPEYR</sequence>
<dbReference type="RefSeq" id="WP_015257875.1">
    <property type="nucleotide sequence ID" value="NC_019902.2"/>
</dbReference>
<feature type="domain" description="Carboxymuconolactone decarboxylase-like" evidence="1">
    <location>
        <begin position="36"/>
        <end position="95"/>
    </location>
</feature>
<dbReference type="InterPro" id="IPR029032">
    <property type="entry name" value="AhpD-like"/>
</dbReference>
<dbReference type="PANTHER" id="PTHR35446">
    <property type="entry name" value="SI:CH211-175M2.5"/>
    <property type="match status" value="1"/>
</dbReference>
<name>L0DUR5_THIND</name>
<dbReference type="AlphaFoldDB" id="L0DUR5"/>
<keyword evidence="3" id="KW-1185">Reference proteome</keyword>
<dbReference type="Pfam" id="PF02627">
    <property type="entry name" value="CMD"/>
    <property type="match status" value="1"/>
</dbReference>
<dbReference type="GO" id="GO:0051920">
    <property type="term" value="F:peroxiredoxin activity"/>
    <property type="evidence" value="ECO:0007669"/>
    <property type="project" value="InterPro"/>
</dbReference>
<dbReference type="Proteomes" id="UP000010809">
    <property type="component" value="Chromosome"/>
</dbReference>
<reference evidence="2" key="1">
    <citation type="submission" date="2015-12" db="EMBL/GenBank/DDBJ databases">
        <authorList>
            <person name="Tikhonova T.V."/>
            <person name="Pavlov A.R."/>
            <person name="Beletsky A.V."/>
            <person name="Mardanov A.V."/>
            <person name="Sorokin D.Y."/>
            <person name="Ravin N.V."/>
            <person name="Popov V.O."/>
        </authorList>
    </citation>
    <scope>NUCLEOTIDE SEQUENCE</scope>
    <source>
        <strain evidence="2">DSM 14787</strain>
    </source>
</reference>
<organism evidence="2 3">
    <name type="scientific">Thioalkalivibrio nitratireducens (strain DSM 14787 / UNIQEM 213 / ALEN2)</name>
    <dbReference type="NCBI Taxonomy" id="1255043"/>
    <lineage>
        <taxon>Bacteria</taxon>
        <taxon>Pseudomonadati</taxon>
        <taxon>Pseudomonadota</taxon>
        <taxon>Gammaproteobacteria</taxon>
        <taxon>Chromatiales</taxon>
        <taxon>Ectothiorhodospiraceae</taxon>
        <taxon>Thioalkalivibrio</taxon>
    </lineage>
</organism>
<dbReference type="EMBL" id="CP003989">
    <property type="protein sequence ID" value="AGA32735.1"/>
    <property type="molecule type" value="Genomic_DNA"/>
</dbReference>
<dbReference type="InterPro" id="IPR003779">
    <property type="entry name" value="CMD-like"/>
</dbReference>
<dbReference type="Gene3D" id="1.20.1290.10">
    <property type="entry name" value="AhpD-like"/>
    <property type="match status" value="1"/>
</dbReference>
<dbReference type="PATRIC" id="fig|1255043.3.peg.1058"/>
<dbReference type="SUPFAM" id="SSF69118">
    <property type="entry name" value="AhpD-like"/>
    <property type="match status" value="1"/>
</dbReference>
<evidence type="ECO:0000313" key="2">
    <source>
        <dbReference type="EMBL" id="AGA32735.1"/>
    </source>
</evidence>
<dbReference type="OrthoDB" id="9808310at2"/>
<dbReference type="PANTHER" id="PTHR35446:SF2">
    <property type="entry name" value="CARBOXYMUCONOLACTONE DECARBOXYLASE-LIKE DOMAIN-CONTAINING PROTEIN"/>
    <property type="match status" value="1"/>
</dbReference>
<accession>L0DUR5</accession>
<proteinExistence type="predicted"/>
<dbReference type="STRING" id="1255043.TVNIR_1051"/>
<dbReference type="KEGG" id="tni:TVNIR_1051"/>
<evidence type="ECO:0000313" key="3">
    <source>
        <dbReference type="Proteomes" id="UP000010809"/>
    </source>
</evidence>
<protein>
    <submittedName>
        <fullName evidence="2">Alkylhydroperoxidase AhpD domain protein</fullName>
    </submittedName>
</protein>
<evidence type="ECO:0000259" key="1">
    <source>
        <dbReference type="Pfam" id="PF02627"/>
    </source>
</evidence>
<dbReference type="eggNOG" id="COG2128">
    <property type="taxonomic scope" value="Bacteria"/>
</dbReference>
<gene>
    <name evidence="2" type="ordered locus">TVNIR_1051</name>
</gene>
<dbReference type="HOGENOM" id="CLU_082760_5_1_6"/>